<dbReference type="CDD" id="cd03110">
    <property type="entry name" value="SIMIBI_bact_arch"/>
    <property type="match status" value="1"/>
</dbReference>
<dbReference type="PROSITE" id="PS51379">
    <property type="entry name" value="4FE4S_FER_2"/>
    <property type="match status" value="2"/>
</dbReference>
<proteinExistence type="predicted"/>
<name>X1QT38_9ZZZZ</name>
<dbReference type="InterPro" id="IPR017900">
    <property type="entry name" value="4Fe4S_Fe_S_CS"/>
</dbReference>
<gene>
    <name evidence="2" type="ORF">S12H4_03594</name>
</gene>
<protein>
    <recommendedName>
        <fullName evidence="1">4Fe-4S ferredoxin-type domain-containing protein</fullName>
    </recommendedName>
</protein>
<dbReference type="InterPro" id="IPR017896">
    <property type="entry name" value="4Fe4S_Fe-S-bd"/>
</dbReference>
<evidence type="ECO:0000259" key="1">
    <source>
        <dbReference type="PROSITE" id="PS51379"/>
    </source>
</evidence>
<dbReference type="PANTHER" id="PTHR43534">
    <property type="entry name" value="MIND SUPERFAMILY P-LOOP ATPASE CONTAINING AN INSERTED FERREDOXIN DOMAIN"/>
    <property type="match status" value="1"/>
</dbReference>
<dbReference type="Pfam" id="PF01656">
    <property type="entry name" value="CbiA"/>
    <property type="match status" value="1"/>
</dbReference>
<dbReference type="PROSITE" id="PS00198">
    <property type="entry name" value="4FE4S_FER_1"/>
    <property type="match status" value="1"/>
</dbReference>
<comment type="caution">
    <text evidence="2">The sequence shown here is derived from an EMBL/GenBank/DDBJ whole genome shotgun (WGS) entry which is preliminary data.</text>
</comment>
<dbReference type="EMBL" id="BARW01001030">
    <property type="protein sequence ID" value="GAI71757.1"/>
    <property type="molecule type" value="Genomic_DNA"/>
</dbReference>
<dbReference type="Gene3D" id="3.30.70.20">
    <property type="match status" value="1"/>
</dbReference>
<evidence type="ECO:0000313" key="2">
    <source>
        <dbReference type="EMBL" id="GAI71757.1"/>
    </source>
</evidence>
<feature type="domain" description="4Fe-4S ferredoxin-type" evidence="1">
    <location>
        <begin position="84"/>
        <end position="113"/>
    </location>
</feature>
<dbReference type="AlphaFoldDB" id="X1QT38"/>
<dbReference type="InterPro" id="IPR002586">
    <property type="entry name" value="CobQ/CobB/MinD/ParA_Nub-bd_dom"/>
</dbReference>
<dbReference type="InterPro" id="IPR027417">
    <property type="entry name" value="P-loop_NTPase"/>
</dbReference>
<feature type="domain" description="4Fe-4S ferredoxin-type" evidence="1">
    <location>
        <begin position="59"/>
        <end position="83"/>
    </location>
</feature>
<dbReference type="PANTHER" id="PTHR43534:SF1">
    <property type="entry name" value="4FE-4S CLUSTER CONTAINING PARA FAMILY ATPASE PROTEIN"/>
    <property type="match status" value="1"/>
</dbReference>
<dbReference type="Gene3D" id="3.40.50.300">
    <property type="entry name" value="P-loop containing nucleotide triphosphate hydrolases"/>
    <property type="match status" value="1"/>
</dbReference>
<dbReference type="Pfam" id="PF00037">
    <property type="entry name" value="Fer4"/>
    <property type="match status" value="2"/>
</dbReference>
<sequence>MKELVILSGKGGTGKTSIVGSFAAIAQNKVLADCDVDAADLHLLLSPSVREENEFWGGQVAIIDEEKCTQCGLCQDLCRFRAIKNFKVDAISCEGCGFCSHICPVEAIVMKENIAGQWFVSDTKYGPLVHARLGIAQENSGKLVAVVRQQATQIAEKHGLDYIISDGPPGIGCPVISSLSGANTALLVTEPTLSGIHDLERVLSMCHHFGVQALVCINKYDINEDNTHQIEGYCLSQGVEVAARIPFDNIVTEAMVHGLPVVEYSRNGVSRQIESLWERVSKLLNK</sequence>
<organism evidence="2">
    <name type="scientific">marine sediment metagenome</name>
    <dbReference type="NCBI Taxonomy" id="412755"/>
    <lineage>
        <taxon>unclassified sequences</taxon>
        <taxon>metagenomes</taxon>
        <taxon>ecological metagenomes</taxon>
    </lineage>
</organism>
<reference evidence="2" key="1">
    <citation type="journal article" date="2014" name="Front. Microbiol.">
        <title>High frequency of phylogenetically diverse reductive dehalogenase-homologous genes in deep subseafloor sedimentary metagenomes.</title>
        <authorList>
            <person name="Kawai M."/>
            <person name="Futagami T."/>
            <person name="Toyoda A."/>
            <person name="Takaki Y."/>
            <person name="Nishi S."/>
            <person name="Hori S."/>
            <person name="Arai W."/>
            <person name="Tsubouchi T."/>
            <person name="Morono Y."/>
            <person name="Uchiyama I."/>
            <person name="Ito T."/>
            <person name="Fujiyama A."/>
            <person name="Inagaki F."/>
            <person name="Takami H."/>
        </authorList>
    </citation>
    <scope>NUCLEOTIDE SEQUENCE</scope>
    <source>
        <strain evidence="2">Expedition CK06-06</strain>
    </source>
</reference>
<accession>X1QT38</accession>
<dbReference type="SUPFAM" id="SSF52540">
    <property type="entry name" value="P-loop containing nucleoside triphosphate hydrolases"/>
    <property type="match status" value="1"/>
</dbReference>